<reference evidence="1 2" key="1">
    <citation type="submission" date="2020-07" db="EMBL/GenBank/DDBJ databases">
        <title>Alkalicella. sp. LB2 genome.</title>
        <authorList>
            <person name="Postec A."/>
            <person name="Quemeneur M."/>
        </authorList>
    </citation>
    <scope>NUCLEOTIDE SEQUENCE [LARGE SCALE GENOMIC DNA]</scope>
    <source>
        <strain evidence="1 2">LB2</strain>
    </source>
</reference>
<evidence type="ECO:0000313" key="2">
    <source>
        <dbReference type="Proteomes" id="UP000516160"/>
    </source>
</evidence>
<dbReference type="AlphaFoldDB" id="A0A7G9W8E1"/>
<dbReference type="RefSeq" id="WP_213165317.1">
    <property type="nucleotide sequence ID" value="NZ_CP058559.1"/>
</dbReference>
<proteinExistence type="predicted"/>
<sequence>MKFYYFNNNTDNKGKHEVHTEDCSFLPATINRSYIGFHSNCKDAITNAKRANPAKSFDGCYWCSTQCHTG</sequence>
<dbReference type="EMBL" id="CP058559">
    <property type="protein sequence ID" value="QNO14953.1"/>
    <property type="molecule type" value="Genomic_DNA"/>
</dbReference>
<dbReference type="Proteomes" id="UP000516160">
    <property type="component" value="Chromosome"/>
</dbReference>
<gene>
    <name evidence="1" type="ORF">HYG86_09280</name>
</gene>
<name>A0A7G9W8E1_ALKCA</name>
<accession>A0A7G9W8E1</accession>
<keyword evidence="2" id="KW-1185">Reference proteome</keyword>
<dbReference type="KEGG" id="acae:HYG86_09280"/>
<organism evidence="1 2">
    <name type="scientific">Alkalicella caledoniensis</name>
    <dbReference type="NCBI Taxonomy" id="2731377"/>
    <lineage>
        <taxon>Bacteria</taxon>
        <taxon>Bacillati</taxon>
        <taxon>Bacillota</taxon>
        <taxon>Clostridia</taxon>
        <taxon>Eubacteriales</taxon>
        <taxon>Proteinivoracaceae</taxon>
        <taxon>Alkalicella</taxon>
    </lineage>
</organism>
<evidence type="ECO:0000313" key="1">
    <source>
        <dbReference type="EMBL" id="QNO14953.1"/>
    </source>
</evidence>
<protein>
    <submittedName>
        <fullName evidence="1">Uncharacterized protein</fullName>
    </submittedName>
</protein>